<dbReference type="CDD" id="cd05379">
    <property type="entry name" value="CAP_bacterial"/>
    <property type="match status" value="1"/>
</dbReference>
<proteinExistence type="predicted"/>
<evidence type="ECO:0000313" key="4">
    <source>
        <dbReference type="Proteomes" id="UP000254134"/>
    </source>
</evidence>
<dbReference type="AlphaFoldDB" id="A0A7M2YXL0"/>
<reference evidence="4" key="2">
    <citation type="journal article" date="2019" name="MicrobiologyOpen">
        <title>High-quality draft genome sequence of Gaiella occulta isolated from a 150 meter deep mineral water borehole and comparison with the genome sequences of other deep-branching lineages of the phylum Actinobacteria.</title>
        <authorList>
            <person name="Severino R."/>
            <person name="Froufe H.J.C."/>
            <person name="Barroso C."/>
            <person name="Albuquerque L."/>
            <person name="Lobo-da-Cunha A."/>
            <person name="da Costa M.S."/>
            <person name="Egas C."/>
        </authorList>
    </citation>
    <scope>NUCLEOTIDE SEQUENCE [LARGE SCALE GENOMIC DNA]</scope>
    <source>
        <strain evidence="4">F2-233</strain>
    </source>
</reference>
<dbReference type="InterPro" id="IPR035940">
    <property type="entry name" value="CAP_sf"/>
</dbReference>
<dbReference type="OrthoDB" id="68195at2"/>
<organism evidence="3 4">
    <name type="scientific">Gaiella occulta</name>
    <dbReference type="NCBI Taxonomy" id="1002870"/>
    <lineage>
        <taxon>Bacteria</taxon>
        <taxon>Bacillati</taxon>
        <taxon>Actinomycetota</taxon>
        <taxon>Thermoleophilia</taxon>
        <taxon>Gaiellales</taxon>
        <taxon>Gaiellaceae</taxon>
        <taxon>Gaiella</taxon>
    </lineage>
</organism>
<dbReference type="PANTHER" id="PTHR31157:SF1">
    <property type="entry name" value="SCP DOMAIN-CONTAINING PROTEIN"/>
    <property type="match status" value="1"/>
</dbReference>
<feature type="chain" id="PRO_5038954059" evidence="1">
    <location>
        <begin position="19"/>
        <end position="207"/>
    </location>
</feature>
<dbReference type="Gene3D" id="3.40.33.10">
    <property type="entry name" value="CAP"/>
    <property type="match status" value="1"/>
</dbReference>
<dbReference type="EMBL" id="QQZY01000003">
    <property type="protein sequence ID" value="RDI74872.1"/>
    <property type="molecule type" value="Genomic_DNA"/>
</dbReference>
<protein>
    <submittedName>
        <fullName evidence="3">Cysteine-rich secretory protein family</fullName>
    </submittedName>
</protein>
<accession>A0A7M2YXL0</accession>
<feature type="signal peptide" evidence="1">
    <location>
        <begin position="1"/>
        <end position="18"/>
    </location>
</feature>
<reference evidence="3 4" key="1">
    <citation type="submission" date="2018-07" db="EMBL/GenBank/DDBJ databases">
        <title>High-quality-draft genome sequence of Gaiella occulta.</title>
        <authorList>
            <person name="Severino R."/>
            <person name="Froufe H.J.C."/>
            <person name="Rainey F.A."/>
            <person name="Barroso C."/>
            <person name="Albuquerque L."/>
            <person name="Lobo-Da-Cunha A."/>
            <person name="Da Costa M.S."/>
            <person name="Egas C."/>
        </authorList>
    </citation>
    <scope>NUCLEOTIDE SEQUENCE [LARGE SCALE GENOMIC DNA]</scope>
    <source>
        <strain evidence="3 4">F2-233</strain>
    </source>
</reference>
<gene>
    <name evidence="3" type="ORF">Gocc_1761</name>
</gene>
<keyword evidence="4" id="KW-1185">Reference proteome</keyword>
<evidence type="ECO:0000313" key="3">
    <source>
        <dbReference type="EMBL" id="RDI74872.1"/>
    </source>
</evidence>
<dbReference type="SUPFAM" id="SSF55797">
    <property type="entry name" value="PR-1-like"/>
    <property type="match status" value="1"/>
</dbReference>
<name>A0A7M2YXL0_9ACTN</name>
<dbReference type="RefSeq" id="WP_114796153.1">
    <property type="nucleotide sequence ID" value="NZ_QQZY01000003.1"/>
</dbReference>
<dbReference type="InterPro" id="IPR014044">
    <property type="entry name" value="CAP_dom"/>
</dbReference>
<dbReference type="Pfam" id="PF00188">
    <property type="entry name" value="CAP"/>
    <property type="match status" value="1"/>
</dbReference>
<sequence length="207" mass="22252">MTLAVAGLLLFVSGAASGGEGSAVPLRLVKSSQDAPARALALSTASLYAGNDRWKPYLAGEAACPGGERTDLPLARQQRTLACLVNWARKRRGLEPLALAPPLNVSSLKKAEDIARCENFDHSPCGGDWTFRVRAAGYTGAVGENLYLAEGPWRAPRVVVDGWLNSPTHRANLFGPQWRRQGLAAVAVDTFQGRRGVTVWVNEFGDR</sequence>
<evidence type="ECO:0000256" key="1">
    <source>
        <dbReference type="SAM" id="SignalP"/>
    </source>
</evidence>
<comment type="caution">
    <text evidence="3">The sequence shown here is derived from an EMBL/GenBank/DDBJ whole genome shotgun (WGS) entry which is preliminary data.</text>
</comment>
<dbReference type="PANTHER" id="PTHR31157">
    <property type="entry name" value="SCP DOMAIN-CONTAINING PROTEIN"/>
    <property type="match status" value="1"/>
</dbReference>
<dbReference type="Proteomes" id="UP000254134">
    <property type="component" value="Unassembled WGS sequence"/>
</dbReference>
<keyword evidence="1" id="KW-0732">Signal</keyword>
<feature type="domain" description="SCP" evidence="2">
    <location>
        <begin position="84"/>
        <end position="193"/>
    </location>
</feature>
<evidence type="ECO:0000259" key="2">
    <source>
        <dbReference type="Pfam" id="PF00188"/>
    </source>
</evidence>